<protein>
    <recommendedName>
        <fullName evidence="5">CCDC81-like prokaryotic HU domain-containing protein</fullName>
    </recommendedName>
</protein>
<feature type="compositionally biased region" description="Low complexity" evidence="1">
    <location>
        <begin position="117"/>
        <end position="134"/>
    </location>
</feature>
<name>A0ABR7CPA2_9BACT</name>
<dbReference type="RefSeq" id="WP_118656602.1">
    <property type="nucleotide sequence ID" value="NZ_JACOOK010000006.1"/>
</dbReference>
<reference evidence="3 4" key="1">
    <citation type="submission" date="2020-08" db="EMBL/GenBank/DDBJ databases">
        <title>Genome public.</title>
        <authorList>
            <person name="Liu C."/>
            <person name="Sun Q."/>
        </authorList>
    </citation>
    <scope>NUCLEOTIDE SEQUENCE [LARGE SCALE GENOMIC DNA]</scope>
    <source>
        <strain evidence="3 4">New-7</strain>
    </source>
</reference>
<evidence type="ECO:0000256" key="2">
    <source>
        <dbReference type="SAM" id="Phobius"/>
    </source>
</evidence>
<feature type="transmembrane region" description="Helical" evidence="2">
    <location>
        <begin position="253"/>
        <end position="275"/>
    </location>
</feature>
<accession>A0ABR7CPA2</accession>
<comment type="caution">
    <text evidence="3">The sequence shown here is derived from an EMBL/GenBank/DDBJ whole genome shotgun (WGS) entry which is preliminary data.</text>
</comment>
<keyword evidence="2" id="KW-0472">Membrane</keyword>
<dbReference type="EMBL" id="JACOOK010000006">
    <property type="protein sequence ID" value="MBC5617482.1"/>
    <property type="molecule type" value="Genomic_DNA"/>
</dbReference>
<keyword evidence="4" id="KW-1185">Reference proteome</keyword>
<evidence type="ECO:0008006" key="5">
    <source>
        <dbReference type="Google" id="ProtNLM"/>
    </source>
</evidence>
<feature type="compositionally biased region" description="Low complexity" evidence="1">
    <location>
        <begin position="221"/>
        <end position="244"/>
    </location>
</feature>
<gene>
    <name evidence="3" type="ORF">H8S08_10705</name>
</gene>
<sequence>MVNKIIADYLKTNKRLIVPQFGAFLHKDDGTVAFVPFLKKDDGVLIQLIGSAYGLNPGDAQAAIEEFTAEIKKNIAARGAYIIEGIGTLKIDSNSIYYLDSGQKAAQAIPAPPPVAAAPVSSPPAAARQQRPAPTTIPPVEKPQPAVPQKPATEQRTAAAPQPQSGIPPRRSVPQPTQQRPVQQQTPPHPGNPVRQTPPAQQVPNRAPQQPYQPPMPNAGNRPPMNQRPQQPGYPRRPQQPGRPVQKRSKADGFIVIAIITAIIALAVMIFGFLVSREGPDIQSIILPAQTDTATVQSAPAPDND</sequence>
<keyword evidence="2" id="KW-0812">Transmembrane</keyword>
<feature type="compositionally biased region" description="Polar residues" evidence="1">
    <location>
        <begin position="194"/>
        <end position="210"/>
    </location>
</feature>
<proteinExistence type="predicted"/>
<dbReference type="Proteomes" id="UP000636891">
    <property type="component" value="Unassembled WGS sequence"/>
</dbReference>
<evidence type="ECO:0000256" key="1">
    <source>
        <dbReference type="SAM" id="MobiDB-lite"/>
    </source>
</evidence>
<evidence type="ECO:0000313" key="4">
    <source>
        <dbReference type="Proteomes" id="UP000636891"/>
    </source>
</evidence>
<feature type="compositionally biased region" description="Pro residues" evidence="1">
    <location>
        <begin position="135"/>
        <end position="148"/>
    </location>
</feature>
<organism evidence="3 4">
    <name type="scientific">Alistipes hominis</name>
    <dbReference type="NCBI Taxonomy" id="2763015"/>
    <lineage>
        <taxon>Bacteria</taxon>
        <taxon>Pseudomonadati</taxon>
        <taxon>Bacteroidota</taxon>
        <taxon>Bacteroidia</taxon>
        <taxon>Bacteroidales</taxon>
        <taxon>Rikenellaceae</taxon>
        <taxon>Alistipes</taxon>
    </lineage>
</organism>
<feature type="compositionally biased region" description="Low complexity" evidence="1">
    <location>
        <begin position="168"/>
        <end position="186"/>
    </location>
</feature>
<feature type="region of interest" description="Disordered" evidence="1">
    <location>
        <begin position="112"/>
        <end position="249"/>
    </location>
</feature>
<evidence type="ECO:0000313" key="3">
    <source>
        <dbReference type="EMBL" id="MBC5617482.1"/>
    </source>
</evidence>
<keyword evidence="2" id="KW-1133">Transmembrane helix</keyword>